<dbReference type="VEuPathDB" id="VectorBase:LLONM1_007144"/>
<dbReference type="AlphaFoldDB" id="A0A7G3A8A5"/>
<feature type="site" description="Cleavage; by autolysis" evidence="15">
    <location>
        <begin position="207"/>
        <end position="208"/>
    </location>
</feature>
<evidence type="ECO:0000256" key="5">
    <source>
        <dbReference type="ARBA" id="ARBA00022813"/>
    </source>
</evidence>
<comment type="similarity">
    <text evidence="1">Belongs to the Ntn-hydrolase family.</text>
</comment>
<comment type="subunit">
    <text evidence="2">Heterotetramer of two alpha and two beta chains arranged as a dimer of alpha/beta heterodimers.</text>
</comment>
<evidence type="ECO:0000256" key="9">
    <source>
        <dbReference type="ARBA" id="ARBA00066729"/>
    </source>
</evidence>
<evidence type="ECO:0000256" key="11">
    <source>
        <dbReference type="ARBA" id="ARBA00079301"/>
    </source>
</evidence>
<name>A0A7G3A8A5_LUTLO</name>
<evidence type="ECO:0000256" key="13">
    <source>
        <dbReference type="PIRSR" id="PIRSR600246-1"/>
    </source>
</evidence>
<feature type="signal peptide" evidence="16">
    <location>
        <begin position="1"/>
        <end position="21"/>
    </location>
</feature>
<dbReference type="Gene3D" id="3.60.20.30">
    <property type="entry name" value="(Glycosyl)asparaginase"/>
    <property type="match status" value="1"/>
</dbReference>
<keyword evidence="4" id="KW-0378">Hydrolase</keyword>
<dbReference type="PANTHER" id="PTHR10188">
    <property type="entry name" value="L-ASPARAGINASE"/>
    <property type="match status" value="1"/>
</dbReference>
<evidence type="ECO:0000256" key="6">
    <source>
        <dbReference type="ARBA" id="ARBA00023157"/>
    </source>
</evidence>
<evidence type="ECO:0000256" key="16">
    <source>
        <dbReference type="SAM" id="SignalP"/>
    </source>
</evidence>
<reference evidence="17" key="1">
    <citation type="journal article" date="2020" name="BMC">
        <title>Leishmania infection induces a limited differential gene expression in the sand fly midgut.</title>
        <authorList>
            <person name="Coutinho-Abreu I.V."/>
            <person name="Serafim T.D."/>
            <person name="Meneses C."/>
            <person name="Kamhawi S."/>
            <person name="Oliveira F."/>
            <person name="Valenzuela J.G."/>
        </authorList>
    </citation>
    <scope>NUCLEOTIDE SEQUENCE</scope>
    <source>
        <strain evidence="17">Jacobina</strain>
        <tissue evidence="17">Midgut</tissue>
    </source>
</reference>
<feature type="active site" description="Nucleophile" evidence="13">
    <location>
        <position position="208"/>
    </location>
</feature>
<organism evidence="17">
    <name type="scientific">Lutzomyia longipalpis</name>
    <name type="common">Sand fly</name>
    <dbReference type="NCBI Taxonomy" id="7200"/>
    <lineage>
        <taxon>Eukaryota</taxon>
        <taxon>Metazoa</taxon>
        <taxon>Ecdysozoa</taxon>
        <taxon>Arthropoda</taxon>
        <taxon>Hexapoda</taxon>
        <taxon>Insecta</taxon>
        <taxon>Pterygota</taxon>
        <taxon>Neoptera</taxon>
        <taxon>Endopterygota</taxon>
        <taxon>Diptera</taxon>
        <taxon>Nematocera</taxon>
        <taxon>Psychodoidea</taxon>
        <taxon>Psychodidae</taxon>
        <taxon>Lutzomyia</taxon>
        <taxon>Lutzomyia</taxon>
    </lineage>
</organism>
<keyword evidence="5" id="KW-0068">Autocatalytic cleavage</keyword>
<evidence type="ECO:0000256" key="10">
    <source>
        <dbReference type="ARBA" id="ARBA00078726"/>
    </source>
</evidence>
<evidence type="ECO:0000256" key="4">
    <source>
        <dbReference type="ARBA" id="ARBA00022801"/>
    </source>
</evidence>
<accession>A0A7G3A8A5</accession>
<dbReference type="Pfam" id="PF01112">
    <property type="entry name" value="Asparaginase_2"/>
    <property type="match status" value="1"/>
</dbReference>
<evidence type="ECO:0000256" key="1">
    <source>
        <dbReference type="ARBA" id="ARBA00010872"/>
    </source>
</evidence>
<sequence length="349" mass="38080">MKMISLIVLFFAQYFLSVTHASVPLVINTWNFREANYQAWKALYMEGRTALDALVSGCGVCEIRQCDGSVGFGGSPDELGNTSLDAMIMDGRTMNVGAVANVRNVKNTIGVARHVLEYTRHTLLAGDQVSDFAKEMGFPLESLQTPASRQQWQNWLNNSCQPNFWVNVVPDARSSCGPYEPMCKNSVEDCIEPGNREDFNIGPDNHDTIGMIVIDKNSHIVAGTSTNGATHKIPGRVGDSPIAGAGAYADDTVGAAAATGDGDIMMRFLPSLLAVEDMRRGVEPKQAAENAMRRIVQHYPTFSGALIAATKDGRYGASCFGMKEFPYTVIDEDFNRRTTTLHAECFTID</sequence>
<dbReference type="EC" id="3.5.1.26" evidence="9"/>
<proteinExistence type="inferred from homology"/>
<dbReference type="FunFam" id="3.60.20.30:FF:000003">
    <property type="entry name" value="N(4)-(Beta-N-acetylglucosaminyl)-L-asparaginase isoform X1"/>
    <property type="match status" value="1"/>
</dbReference>
<evidence type="ECO:0000256" key="12">
    <source>
        <dbReference type="ARBA" id="ARBA00080645"/>
    </source>
</evidence>
<evidence type="ECO:0000256" key="2">
    <source>
        <dbReference type="ARBA" id="ARBA00011601"/>
    </source>
</evidence>
<evidence type="ECO:0000256" key="14">
    <source>
        <dbReference type="PIRSR" id="PIRSR600246-2"/>
    </source>
</evidence>
<dbReference type="PANTHER" id="PTHR10188:SF6">
    <property type="entry name" value="N(4)-(BETA-N-ACETYLGLUCOSAMINYL)-L-ASPARAGINASE"/>
    <property type="match status" value="1"/>
</dbReference>
<dbReference type="GO" id="GO:0006508">
    <property type="term" value="P:proteolysis"/>
    <property type="evidence" value="ECO:0007669"/>
    <property type="project" value="UniProtKB-KW"/>
</dbReference>
<dbReference type="CDD" id="cd04513">
    <property type="entry name" value="Glycosylasparaginase"/>
    <property type="match status" value="1"/>
</dbReference>
<comment type="function">
    <text evidence="8">Cleaves the GlcNAc-Asn bond which joins oligosaccharides to the peptide of asparagine-linked glycoproteins.</text>
</comment>
<dbReference type="GO" id="GO:0008233">
    <property type="term" value="F:peptidase activity"/>
    <property type="evidence" value="ECO:0007669"/>
    <property type="project" value="UniProtKB-KW"/>
</dbReference>
<dbReference type="InterPro" id="IPR000246">
    <property type="entry name" value="Peptidase_T2"/>
</dbReference>
<keyword evidence="6" id="KW-1015">Disulfide bond</keyword>
<dbReference type="EMBL" id="GITU01000849">
    <property type="protein sequence ID" value="MBC1169552.1"/>
    <property type="molecule type" value="Transcribed_RNA"/>
</dbReference>
<dbReference type="InterPro" id="IPR029055">
    <property type="entry name" value="Ntn_hydrolases_N"/>
</dbReference>
<protein>
    <recommendedName>
        <fullName evidence="9">N(4)-(beta-N-acetylglucosaminyl)-L-asparaginase</fullName>
        <ecNumber evidence="9">3.5.1.26</ecNumber>
    </recommendedName>
    <alternativeName>
        <fullName evidence="11">Aspartylglucosaminidase</fullName>
    </alternativeName>
    <alternativeName>
        <fullName evidence="10">Glycosylasparaginase</fullName>
    </alternativeName>
    <alternativeName>
        <fullName evidence="12">N4-(N-acetyl-beta-glucosaminyl)-L-asparagine amidase</fullName>
    </alternativeName>
</protein>
<evidence type="ECO:0000256" key="15">
    <source>
        <dbReference type="PIRSR" id="PIRSR600246-3"/>
    </source>
</evidence>
<evidence type="ECO:0000313" key="17">
    <source>
        <dbReference type="EMBL" id="MBC1169552.1"/>
    </source>
</evidence>
<dbReference type="GO" id="GO:0005737">
    <property type="term" value="C:cytoplasm"/>
    <property type="evidence" value="ECO:0007669"/>
    <property type="project" value="TreeGrafter"/>
</dbReference>
<keyword evidence="16" id="KW-0732">Signal</keyword>
<evidence type="ECO:0000256" key="7">
    <source>
        <dbReference type="ARBA" id="ARBA00050421"/>
    </source>
</evidence>
<evidence type="ECO:0000256" key="3">
    <source>
        <dbReference type="ARBA" id="ARBA00022670"/>
    </source>
</evidence>
<feature type="binding site" evidence="14">
    <location>
        <begin position="259"/>
        <end position="262"/>
    </location>
    <ligand>
        <name>substrate</name>
    </ligand>
</feature>
<comment type="catalytic activity">
    <reaction evidence="7">
        <text>N(4)-(beta-N-acetyl-D-glucosaminyl)-L-asparagine + H2O = N-acetyl-beta-D-glucosaminylamine + L-aspartate + H(+)</text>
        <dbReference type="Rhea" id="RHEA:11544"/>
        <dbReference type="ChEBI" id="CHEBI:15377"/>
        <dbReference type="ChEBI" id="CHEBI:15378"/>
        <dbReference type="ChEBI" id="CHEBI:15947"/>
        <dbReference type="ChEBI" id="CHEBI:29991"/>
        <dbReference type="ChEBI" id="CHEBI:58080"/>
        <dbReference type="EC" id="3.5.1.26"/>
    </reaction>
</comment>
<feature type="chain" id="PRO_5028986631" description="N(4)-(beta-N-acetylglucosaminyl)-L-asparaginase" evidence="16">
    <location>
        <begin position="22"/>
        <end position="349"/>
    </location>
</feature>
<feature type="binding site" evidence="14">
    <location>
        <begin position="236"/>
        <end position="239"/>
    </location>
    <ligand>
        <name>substrate</name>
    </ligand>
</feature>
<keyword evidence="3" id="KW-0645">Protease</keyword>
<dbReference type="SUPFAM" id="SSF56235">
    <property type="entry name" value="N-terminal nucleophile aminohydrolases (Ntn hydrolases)"/>
    <property type="match status" value="1"/>
</dbReference>
<evidence type="ECO:0000256" key="8">
    <source>
        <dbReference type="ARBA" id="ARBA00053295"/>
    </source>
</evidence>
<dbReference type="GO" id="GO:0003948">
    <property type="term" value="F:N4-(beta-N-acetylglucosaminyl)-L-asparaginase activity"/>
    <property type="evidence" value="ECO:0007669"/>
    <property type="project" value="UniProtKB-EC"/>
</dbReference>